<feature type="transmembrane region" description="Helical" evidence="7">
    <location>
        <begin position="131"/>
        <end position="159"/>
    </location>
</feature>
<dbReference type="GO" id="GO:0015416">
    <property type="term" value="F:ABC-type phosphonate transporter activity"/>
    <property type="evidence" value="ECO:0007669"/>
    <property type="project" value="InterPro"/>
</dbReference>
<dbReference type="InterPro" id="IPR005769">
    <property type="entry name" value="PhnE/PtxC"/>
</dbReference>
<dbReference type="Gene3D" id="1.10.3720.10">
    <property type="entry name" value="MetI-like"/>
    <property type="match status" value="1"/>
</dbReference>
<organism evidence="9">
    <name type="scientific">uncultured organism</name>
    <dbReference type="NCBI Taxonomy" id="155900"/>
    <lineage>
        <taxon>unclassified sequences</taxon>
        <taxon>environmental samples</taxon>
    </lineage>
</organism>
<dbReference type="EMBL" id="JX684092">
    <property type="protein sequence ID" value="AGF93448.1"/>
    <property type="molecule type" value="Genomic_DNA"/>
</dbReference>
<feature type="transmembrane region" description="Helical" evidence="7">
    <location>
        <begin position="24"/>
        <end position="40"/>
    </location>
</feature>
<keyword evidence="2" id="KW-0813">Transport</keyword>
<evidence type="ECO:0000313" key="9">
    <source>
        <dbReference type="EMBL" id="AGF93448.1"/>
    </source>
</evidence>
<proteinExistence type="predicted"/>
<feature type="transmembrane region" description="Helical" evidence="7">
    <location>
        <begin position="244"/>
        <end position="262"/>
    </location>
</feature>
<dbReference type="CDD" id="cd06261">
    <property type="entry name" value="TM_PBP2"/>
    <property type="match status" value="1"/>
</dbReference>
<evidence type="ECO:0000256" key="7">
    <source>
        <dbReference type="SAM" id="Phobius"/>
    </source>
</evidence>
<evidence type="ECO:0000256" key="1">
    <source>
        <dbReference type="ARBA" id="ARBA00004651"/>
    </source>
</evidence>
<sequence length="270" mass="29343">MIAVSSNNIDPSTLPRPNKSLKRNWTIGVLIAFIFLIYSAETTGFNIKTVASGLPDFVNLMQEMYPPKWSTFPSLIAPFVETIQIAIIGTFIGSIIAVPISLLAANTVNKNNKLYLFSKFIMNLIRTVPRILYAAVFVAAVGIGPFPGVIALIFFSLAIVAKLTSESLEAINTGPIEAVETTGANKLEVILYAVVPQIAPSFISYSLYVFEVNIRTSTVLGLVGAGGIGQTLMTSLNLFMYQRAATIIVATFAMVIIIDLLSTRLRERLM</sequence>
<dbReference type="PANTHER" id="PTHR30043:SF1">
    <property type="entry name" value="ABC TRANSPORT SYSTEM PERMEASE PROTEIN P69"/>
    <property type="match status" value="1"/>
</dbReference>
<feature type="transmembrane region" description="Helical" evidence="7">
    <location>
        <begin position="189"/>
        <end position="210"/>
    </location>
</feature>
<accession>M1QBU8</accession>
<feature type="transmembrane region" description="Helical" evidence="7">
    <location>
        <begin position="217"/>
        <end position="238"/>
    </location>
</feature>
<comment type="subcellular location">
    <subcellularLocation>
        <location evidence="1">Cell membrane</location>
        <topology evidence="1">Multi-pass membrane protein</topology>
    </subcellularLocation>
</comment>
<protein>
    <submittedName>
        <fullName evidence="9">Phosphonate uptake transporter</fullName>
    </submittedName>
</protein>
<dbReference type="Pfam" id="PF00528">
    <property type="entry name" value="BPD_transp_1"/>
    <property type="match status" value="1"/>
</dbReference>
<gene>
    <name evidence="9" type="ORF">FLSS-26_0021</name>
</gene>
<keyword evidence="4 7" id="KW-0812">Transmembrane</keyword>
<evidence type="ECO:0000256" key="3">
    <source>
        <dbReference type="ARBA" id="ARBA00022475"/>
    </source>
</evidence>
<dbReference type="SUPFAM" id="SSF161098">
    <property type="entry name" value="MetI-like"/>
    <property type="match status" value="1"/>
</dbReference>
<dbReference type="AlphaFoldDB" id="M1QBU8"/>
<feature type="transmembrane region" description="Helical" evidence="7">
    <location>
        <begin position="83"/>
        <end position="105"/>
    </location>
</feature>
<evidence type="ECO:0000256" key="2">
    <source>
        <dbReference type="ARBA" id="ARBA00022448"/>
    </source>
</evidence>
<feature type="domain" description="ABC transmembrane type-1" evidence="8">
    <location>
        <begin position="79"/>
        <end position="262"/>
    </location>
</feature>
<evidence type="ECO:0000259" key="8">
    <source>
        <dbReference type="PROSITE" id="PS50928"/>
    </source>
</evidence>
<evidence type="ECO:0000256" key="4">
    <source>
        <dbReference type="ARBA" id="ARBA00022692"/>
    </source>
</evidence>
<dbReference type="NCBIfam" id="TIGR01097">
    <property type="entry name" value="PhnE"/>
    <property type="match status" value="1"/>
</dbReference>
<keyword evidence="3" id="KW-1003">Cell membrane</keyword>
<keyword evidence="5 7" id="KW-1133">Transmembrane helix</keyword>
<dbReference type="InterPro" id="IPR035906">
    <property type="entry name" value="MetI-like_sf"/>
</dbReference>
<dbReference type="GO" id="GO:0005886">
    <property type="term" value="C:plasma membrane"/>
    <property type="evidence" value="ECO:0007669"/>
    <property type="project" value="UniProtKB-SubCell"/>
</dbReference>
<name>M1QBU8_9ZZZZ</name>
<evidence type="ECO:0000256" key="5">
    <source>
        <dbReference type="ARBA" id="ARBA00022989"/>
    </source>
</evidence>
<dbReference type="InterPro" id="IPR000515">
    <property type="entry name" value="MetI-like"/>
</dbReference>
<dbReference type="PANTHER" id="PTHR30043">
    <property type="entry name" value="PHOSPHONATES TRANSPORT SYSTEM PERMEASE PROTEIN"/>
    <property type="match status" value="1"/>
</dbReference>
<keyword evidence="6 7" id="KW-0472">Membrane</keyword>
<reference evidence="9" key="1">
    <citation type="journal article" date="2013" name="Syst. Appl. Microbiol.">
        <title>New insights into the archaeal diversity of a hypersaline microbial mat obtained by a metagenomic approach.</title>
        <authorList>
            <person name="Lopez-Lopez A."/>
            <person name="Richter M."/>
            <person name="Pena A."/>
            <person name="Tamames J."/>
            <person name="Rossello-Mora R."/>
        </authorList>
    </citation>
    <scope>NUCLEOTIDE SEQUENCE</scope>
</reference>
<evidence type="ECO:0000256" key="6">
    <source>
        <dbReference type="ARBA" id="ARBA00023136"/>
    </source>
</evidence>
<dbReference type="PROSITE" id="PS50928">
    <property type="entry name" value="ABC_TM1"/>
    <property type="match status" value="1"/>
</dbReference>